<dbReference type="EMBL" id="CP003746">
    <property type="protein sequence ID" value="AFU98455.1"/>
    <property type="molecule type" value="Genomic_DNA"/>
</dbReference>
<evidence type="ECO:0000313" key="3">
    <source>
        <dbReference type="Proteomes" id="UP000000466"/>
    </source>
</evidence>
<evidence type="ECO:0000256" key="1">
    <source>
        <dbReference type="SAM" id="SignalP"/>
    </source>
</evidence>
<dbReference type="KEGG" id="saga:M5M_06300"/>
<evidence type="ECO:0000313" key="2">
    <source>
        <dbReference type="EMBL" id="AFU98455.1"/>
    </source>
</evidence>
<dbReference type="Proteomes" id="UP000000466">
    <property type="component" value="Chromosome"/>
</dbReference>
<reference evidence="2 3" key="1">
    <citation type="journal article" date="2013" name="Genome Announc.">
        <title>Complete genome sequence of Simiduia agarivorans SA1(T), a marine bacterium able to degrade a variety of polysaccharides.</title>
        <authorList>
            <person name="Lin S.Y."/>
            <person name="Shieh W.Y."/>
            <person name="Chen J.S."/>
            <person name="Tang S.L."/>
        </authorList>
    </citation>
    <scope>NUCLEOTIDE SEQUENCE [LARGE SCALE GENOMIC DNA]</scope>
    <source>
        <strain evidence="3">DSM 21679 / JCM 13881 / BCRC 17597 / SA1</strain>
    </source>
</reference>
<dbReference type="HOGENOM" id="CLU_2261934_0_0_6"/>
<feature type="chain" id="PRO_5003879830" description="Lipoprotein" evidence="1">
    <location>
        <begin position="21"/>
        <end position="103"/>
    </location>
</feature>
<feature type="signal peptide" evidence="1">
    <location>
        <begin position="1"/>
        <end position="20"/>
    </location>
</feature>
<gene>
    <name evidence="2" type="ordered locus">M5M_06300</name>
</gene>
<accession>K4KJQ3</accession>
<keyword evidence="1" id="KW-0732">Signal</keyword>
<dbReference type="STRING" id="1117647.M5M_06300"/>
<keyword evidence="3" id="KW-1185">Reference proteome</keyword>
<evidence type="ECO:0008006" key="4">
    <source>
        <dbReference type="Google" id="ProtNLM"/>
    </source>
</evidence>
<dbReference type="AlphaFoldDB" id="K4KJQ3"/>
<sequence length="103" mass="11056">MQWMLTLIGIAMLSGCASMAMYEKQRGEHCGANAECRAQQRKEQETAGAIESAIIIGATEAVVDAVSQKKEPTPQAVDPGYQCRNPDDVVICSALDGCYCAEK</sequence>
<dbReference type="RefSeq" id="WP_015046628.1">
    <property type="nucleotide sequence ID" value="NC_018868.3"/>
</dbReference>
<organism evidence="2 3">
    <name type="scientific">Simiduia agarivorans (strain DSM 21679 / JCM 13881 / BCRC 17597 / SA1)</name>
    <dbReference type="NCBI Taxonomy" id="1117647"/>
    <lineage>
        <taxon>Bacteria</taxon>
        <taxon>Pseudomonadati</taxon>
        <taxon>Pseudomonadota</taxon>
        <taxon>Gammaproteobacteria</taxon>
        <taxon>Cellvibrionales</taxon>
        <taxon>Cellvibrionaceae</taxon>
        <taxon>Simiduia</taxon>
    </lineage>
</organism>
<protein>
    <recommendedName>
        <fullName evidence="4">Lipoprotein</fullName>
    </recommendedName>
</protein>
<name>K4KJQ3_SIMAS</name>
<proteinExistence type="predicted"/>